<evidence type="ECO:0000313" key="4">
    <source>
        <dbReference type="EMBL" id="KAG5270954.1"/>
    </source>
</evidence>
<keyword evidence="2" id="KW-0472">Membrane</keyword>
<dbReference type="AlphaFoldDB" id="A0AAV6G8N4"/>
<dbReference type="EMBL" id="JADWDJ010000013">
    <property type="protein sequence ID" value="KAG5270954.1"/>
    <property type="molecule type" value="Genomic_DNA"/>
</dbReference>
<sequence>MWRPNSRLESSSIGRKMDITVVFLFCVGTVGHFVFPPVFACVKKNLNLKLLADLPSLRVQVNGAADLKCCYVNSTTVNHTWVIRYQRDIPNNITTPKPVTLGPRVTMEKSQESGCQSLSLKDVQLNDTGFYQCIFSRGEQCIYSHGTYLQVFTPMARTLDISESWKNSIITIEGVLLLFSVLIPGICQLGKTKRLTQLKRKKQREEENIYEGLNLDGCDSTYHQIQRSNRHGPYQDVANVAEDDTQFEKP</sequence>
<reference evidence="4" key="1">
    <citation type="submission" date="2020-10" db="EMBL/GenBank/DDBJ databases">
        <title>Chromosome-scale genome assembly of the Allis shad, Alosa alosa.</title>
        <authorList>
            <person name="Margot Z."/>
            <person name="Christophe K."/>
            <person name="Cabau C."/>
            <person name="Louis A."/>
            <person name="Berthelot C."/>
            <person name="Parey E."/>
            <person name="Roest Crollius H."/>
            <person name="Montfort J."/>
            <person name="Robinson-Rechavi M."/>
            <person name="Bucao C."/>
            <person name="Bouchez O."/>
            <person name="Gislard M."/>
            <person name="Lluch J."/>
            <person name="Milhes M."/>
            <person name="Lampietro C."/>
            <person name="Lopez Roques C."/>
            <person name="Donnadieu C."/>
            <person name="Braasch I."/>
            <person name="Desvignes T."/>
            <person name="Postlethwait J."/>
            <person name="Bobe J."/>
            <person name="Guiguen Y."/>
        </authorList>
    </citation>
    <scope>NUCLEOTIDE SEQUENCE</scope>
    <source>
        <strain evidence="4">M-15738</strain>
        <tissue evidence="4">Blood</tissue>
    </source>
</reference>
<keyword evidence="2" id="KW-1133">Transmembrane helix</keyword>
<dbReference type="SMART" id="SM00409">
    <property type="entry name" value="IG"/>
    <property type="match status" value="1"/>
</dbReference>
<evidence type="ECO:0000256" key="2">
    <source>
        <dbReference type="SAM" id="Phobius"/>
    </source>
</evidence>
<name>A0AAV6G8N4_9TELE</name>
<gene>
    <name evidence="4" type="ORF">AALO_G00174210</name>
</gene>
<dbReference type="InterPro" id="IPR036179">
    <property type="entry name" value="Ig-like_dom_sf"/>
</dbReference>
<dbReference type="PROSITE" id="PS50835">
    <property type="entry name" value="IG_LIKE"/>
    <property type="match status" value="1"/>
</dbReference>
<keyword evidence="2" id="KW-0812">Transmembrane</keyword>
<proteinExistence type="predicted"/>
<dbReference type="PANTHER" id="PTHR14334">
    <property type="entry name" value="B-CELL ANTIGEN RECEPTOR COMPLEX-ASSOCIATED PROTEIN"/>
    <property type="match status" value="1"/>
</dbReference>
<keyword evidence="1" id="KW-0393">Immunoglobulin domain</keyword>
<evidence type="ECO:0000313" key="5">
    <source>
        <dbReference type="Proteomes" id="UP000823561"/>
    </source>
</evidence>
<dbReference type="PANTHER" id="PTHR14334:SF1">
    <property type="entry name" value="B-CELL ANTIGEN RECEPTOR COMPLEX-ASSOCIATED PROTEIN ALPHA CHAIN"/>
    <property type="match status" value="1"/>
</dbReference>
<dbReference type="Gene3D" id="2.60.40.10">
    <property type="entry name" value="Immunoglobulins"/>
    <property type="match status" value="1"/>
</dbReference>
<feature type="domain" description="Ig-like" evidence="3">
    <location>
        <begin position="36"/>
        <end position="133"/>
    </location>
</feature>
<protein>
    <recommendedName>
        <fullName evidence="3">Ig-like domain-containing protein</fullName>
    </recommendedName>
</protein>
<dbReference type="InterPro" id="IPR003599">
    <property type="entry name" value="Ig_sub"/>
</dbReference>
<dbReference type="Proteomes" id="UP000823561">
    <property type="component" value="Chromosome 13"/>
</dbReference>
<evidence type="ECO:0000259" key="3">
    <source>
        <dbReference type="PROSITE" id="PS50835"/>
    </source>
</evidence>
<accession>A0AAV6G8N4</accession>
<dbReference type="Pfam" id="PF07686">
    <property type="entry name" value="V-set"/>
    <property type="match status" value="1"/>
</dbReference>
<dbReference type="SUPFAM" id="SSF48726">
    <property type="entry name" value="Immunoglobulin"/>
    <property type="match status" value="1"/>
</dbReference>
<evidence type="ECO:0000256" key="1">
    <source>
        <dbReference type="ARBA" id="ARBA00023319"/>
    </source>
</evidence>
<dbReference type="GO" id="GO:0050853">
    <property type="term" value="P:B cell receptor signaling pathway"/>
    <property type="evidence" value="ECO:0007669"/>
    <property type="project" value="TreeGrafter"/>
</dbReference>
<dbReference type="InterPro" id="IPR013783">
    <property type="entry name" value="Ig-like_fold"/>
</dbReference>
<dbReference type="InterPro" id="IPR013106">
    <property type="entry name" value="Ig_V-set"/>
</dbReference>
<feature type="transmembrane region" description="Helical" evidence="2">
    <location>
        <begin position="21"/>
        <end position="40"/>
    </location>
</feature>
<dbReference type="GO" id="GO:0009897">
    <property type="term" value="C:external side of plasma membrane"/>
    <property type="evidence" value="ECO:0007669"/>
    <property type="project" value="TreeGrafter"/>
</dbReference>
<organism evidence="4 5">
    <name type="scientific">Alosa alosa</name>
    <name type="common">allis shad</name>
    <dbReference type="NCBI Taxonomy" id="278164"/>
    <lineage>
        <taxon>Eukaryota</taxon>
        <taxon>Metazoa</taxon>
        <taxon>Chordata</taxon>
        <taxon>Craniata</taxon>
        <taxon>Vertebrata</taxon>
        <taxon>Euteleostomi</taxon>
        <taxon>Actinopterygii</taxon>
        <taxon>Neopterygii</taxon>
        <taxon>Teleostei</taxon>
        <taxon>Clupei</taxon>
        <taxon>Clupeiformes</taxon>
        <taxon>Clupeoidei</taxon>
        <taxon>Clupeidae</taxon>
        <taxon>Alosa</taxon>
    </lineage>
</organism>
<dbReference type="InterPro" id="IPR007110">
    <property type="entry name" value="Ig-like_dom"/>
</dbReference>
<comment type="caution">
    <text evidence="4">The sequence shown here is derived from an EMBL/GenBank/DDBJ whole genome shotgun (WGS) entry which is preliminary data.</text>
</comment>
<feature type="transmembrane region" description="Helical" evidence="2">
    <location>
        <begin position="169"/>
        <end position="190"/>
    </location>
</feature>
<dbReference type="GO" id="GO:0019815">
    <property type="term" value="C:B cell receptor complex"/>
    <property type="evidence" value="ECO:0007669"/>
    <property type="project" value="TreeGrafter"/>
</dbReference>
<keyword evidence="5" id="KW-1185">Reference proteome</keyword>
<dbReference type="GO" id="GO:0030183">
    <property type="term" value="P:B cell differentiation"/>
    <property type="evidence" value="ECO:0007669"/>
    <property type="project" value="TreeGrafter"/>
</dbReference>